<dbReference type="InterPro" id="IPR005467">
    <property type="entry name" value="His_kinase_dom"/>
</dbReference>
<sequence length="457" mass="49202">MPRLPRAARSAGFRFALLHTLVFVALVAVIGLTAEALVTHALKRQARARIESEAAELFTQYRERGPEHLRKLVSARFAMRENRLHYAILGRDGQVATGDPALAQASRDEAGPGGSVVHEIGRKPYDTMLAAVRPLSDGSLLVAAIDLDSVEDVEDVVSGAFYVVLAMSLALGLGTGLLLSRTLLNRLDAVTRTAEAINAGDLSRRIARTGSGDDFDRLSATLNLMLDRICALMESVRQVSNDVAHDLRTPLARLRQTLEDARRHSGTMADYDAAVARAMVEADGLLATFSALLRIAQIEAGARRSAFQSVDLTDIVQTVCEAYAPTIEDGGRPFAVALAAGITVEGDRELLTQLFANLLENAIGHTPAGTGIRVELKRSDDGRIGHASVSDAGPGIPTPEREKVFRRFYRLEQSRTTPGNGLGLSMAAAIADLHQTRMSLSDNRPGLRVELDFRLGG</sequence>
<evidence type="ECO:0000313" key="15">
    <source>
        <dbReference type="Proteomes" id="UP000401717"/>
    </source>
</evidence>
<comment type="catalytic activity">
    <reaction evidence="1">
        <text>ATP + protein L-histidine = ADP + protein N-phospho-L-histidine.</text>
        <dbReference type="EC" id="2.7.13.3"/>
    </reaction>
</comment>
<evidence type="ECO:0000256" key="3">
    <source>
        <dbReference type="ARBA" id="ARBA00012438"/>
    </source>
</evidence>
<feature type="transmembrane region" description="Helical" evidence="10">
    <location>
        <begin position="159"/>
        <end position="179"/>
    </location>
</feature>
<dbReference type="InterPro" id="IPR036890">
    <property type="entry name" value="HATPase_C_sf"/>
</dbReference>
<dbReference type="CDD" id="cd00082">
    <property type="entry name" value="HisKA"/>
    <property type="match status" value="1"/>
</dbReference>
<keyword evidence="10" id="KW-0472">Membrane</keyword>
<dbReference type="EMBL" id="BPQI01000018">
    <property type="protein sequence ID" value="GJD55140.1"/>
    <property type="molecule type" value="Genomic_DNA"/>
</dbReference>
<reference evidence="13" key="2">
    <citation type="journal article" date="2021" name="Front. Microbiol.">
        <title>Comprehensive Comparative Genomics and Phenotyping of Methylobacterium Species.</title>
        <authorList>
            <person name="Alessa O."/>
            <person name="Ogura Y."/>
            <person name="Fujitani Y."/>
            <person name="Takami H."/>
            <person name="Hayashi T."/>
            <person name="Sahin N."/>
            <person name="Tani A."/>
        </authorList>
    </citation>
    <scope>NUCLEOTIDE SEQUENCE</scope>
    <source>
        <strain evidence="13">DSM 22415</strain>
    </source>
</reference>
<keyword evidence="6 10" id="KW-0812">Transmembrane</keyword>
<reference evidence="13" key="3">
    <citation type="submission" date="2021-08" db="EMBL/GenBank/DDBJ databases">
        <authorList>
            <person name="Tani A."/>
            <person name="Ola A."/>
            <person name="Ogura Y."/>
            <person name="Katsura K."/>
            <person name="Hayashi T."/>
        </authorList>
    </citation>
    <scope>NUCLEOTIDE SEQUENCE</scope>
    <source>
        <strain evidence="13">DSM 22415</strain>
    </source>
</reference>
<dbReference type="InterPro" id="IPR003661">
    <property type="entry name" value="HisK_dim/P_dom"/>
</dbReference>
<dbReference type="Gene3D" id="6.10.340.10">
    <property type="match status" value="1"/>
</dbReference>
<evidence type="ECO:0000256" key="8">
    <source>
        <dbReference type="ARBA" id="ARBA00022989"/>
    </source>
</evidence>
<dbReference type="InterPro" id="IPR003660">
    <property type="entry name" value="HAMP_dom"/>
</dbReference>
<gene>
    <name evidence="14" type="primary">baeS</name>
    <name evidence="13" type="synonym">sasA_1</name>
    <name evidence="13" type="ORF">IFDJLNFL_1022</name>
    <name evidence="14" type="ORF">MTDSW087_03460</name>
</gene>
<protein>
    <recommendedName>
        <fullName evidence="3">histidine kinase</fullName>
        <ecNumber evidence="3">2.7.13.3</ecNumber>
    </recommendedName>
</protein>
<dbReference type="PROSITE" id="PS50109">
    <property type="entry name" value="HIS_KIN"/>
    <property type="match status" value="1"/>
</dbReference>
<evidence type="ECO:0000256" key="6">
    <source>
        <dbReference type="ARBA" id="ARBA00022692"/>
    </source>
</evidence>
<keyword evidence="8 10" id="KW-1133">Transmembrane helix</keyword>
<dbReference type="GO" id="GO:0000155">
    <property type="term" value="F:phosphorelay sensor kinase activity"/>
    <property type="evidence" value="ECO:0007669"/>
    <property type="project" value="InterPro"/>
</dbReference>
<dbReference type="SMART" id="SM00304">
    <property type="entry name" value="HAMP"/>
    <property type="match status" value="1"/>
</dbReference>
<dbReference type="Gene3D" id="1.10.287.130">
    <property type="match status" value="1"/>
</dbReference>
<dbReference type="SUPFAM" id="SSF158472">
    <property type="entry name" value="HAMP domain-like"/>
    <property type="match status" value="1"/>
</dbReference>
<proteinExistence type="predicted"/>
<evidence type="ECO:0000313" key="13">
    <source>
        <dbReference type="EMBL" id="GJD55140.1"/>
    </source>
</evidence>
<dbReference type="InterPro" id="IPR050428">
    <property type="entry name" value="TCS_sensor_his_kinase"/>
</dbReference>
<evidence type="ECO:0000256" key="10">
    <source>
        <dbReference type="SAM" id="Phobius"/>
    </source>
</evidence>
<reference evidence="14 15" key="1">
    <citation type="submission" date="2019-06" db="EMBL/GenBank/DDBJ databases">
        <authorList>
            <person name="Rodrigo-Torres L."/>
            <person name="Arahal R. D."/>
            <person name="Lucena T."/>
        </authorList>
    </citation>
    <scope>NUCLEOTIDE SEQUENCE [LARGE SCALE GENOMIC DNA]</scope>
    <source>
        <strain evidence="14 15">SW08-7</strain>
    </source>
</reference>
<dbReference type="SMART" id="SM00387">
    <property type="entry name" value="HATPase_c"/>
    <property type="match status" value="1"/>
</dbReference>
<dbReference type="PROSITE" id="PS50885">
    <property type="entry name" value="HAMP"/>
    <property type="match status" value="1"/>
</dbReference>
<dbReference type="Proteomes" id="UP001055303">
    <property type="component" value="Unassembled WGS sequence"/>
</dbReference>
<dbReference type="Pfam" id="PF02518">
    <property type="entry name" value="HATPase_c"/>
    <property type="match status" value="1"/>
</dbReference>
<dbReference type="EC" id="2.7.13.3" evidence="3"/>
<dbReference type="PANTHER" id="PTHR45436:SF8">
    <property type="entry name" value="HISTIDINE KINASE"/>
    <property type="match status" value="1"/>
</dbReference>
<evidence type="ECO:0000256" key="5">
    <source>
        <dbReference type="ARBA" id="ARBA00022679"/>
    </source>
</evidence>
<evidence type="ECO:0000259" key="12">
    <source>
        <dbReference type="PROSITE" id="PS50885"/>
    </source>
</evidence>
<dbReference type="GO" id="GO:0005886">
    <property type="term" value="C:plasma membrane"/>
    <property type="evidence" value="ECO:0007669"/>
    <property type="project" value="TreeGrafter"/>
</dbReference>
<keyword evidence="9" id="KW-0902">Two-component regulatory system</keyword>
<accession>A0A564FZX5</accession>
<keyword evidence="5 14" id="KW-0808">Transferase</keyword>
<dbReference type="AlphaFoldDB" id="A0A564FZX5"/>
<dbReference type="InterPro" id="IPR003594">
    <property type="entry name" value="HATPase_dom"/>
</dbReference>
<keyword evidence="4" id="KW-0597">Phosphoprotein</keyword>
<dbReference type="Pfam" id="PF00672">
    <property type="entry name" value="HAMP"/>
    <property type="match status" value="1"/>
</dbReference>
<dbReference type="EMBL" id="CABFVH010000023">
    <property type="protein sequence ID" value="VUF13753.1"/>
    <property type="molecule type" value="Genomic_DNA"/>
</dbReference>
<dbReference type="SUPFAM" id="SSF55874">
    <property type="entry name" value="ATPase domain of HSP90 chaperone/DNA topoisomerase II/histidine kinase"/>
    <property type="match status" value="1"/>
</dbReference>
<evidence type="ECO:0000256" key="2">
    <source>
        <dbReference type="ARBA" id="ARBA00004370"/>
    </source>
</evidence>
<dbReference type="Proteomes" id="UP000401717">
    <property type="component" value="Unassembled WGS sequence"/>
</dbReference>
<evidence type="ECO:0000256" key="1">
    <source>
        <dbReference type="ARBA" id="ARBA00000085"/>
    </source>
</evidence>
<evidence type="ECO:0000259" key="11">
    <source>
        <dbReference type="PROSITE" id="PS50109"/>
    </source>
</evidence>
<evidence type="ECO:0000256" key="7">
    <source>
        <dbReference type="ARBA" id="ARBA00022777"/>
    </source>
</evidence>
<name>A0A564FZX5_9HYPH</name>
<evidence type="ECO:0000313" key="14">
    <source>
        <dbReference type="EMBL" id="VUF13753.1"/>
    </source>
</evidence>
<feature type="domain" description="Histidine kinase" evidence="11">
    <location>
        <begin position="242"/>
        <end position="457"/>
    </location>
</feature>
<keyword evidence="7 14" id="KW-0418">Kinase</keyword>
<keyword evidence="16" id="KW-1185">Reference proteome</keyword>
<dbReference type="InterPro" id="IPR036097">
    <property type="entry name" value="HisK_dim/P_sf"/>
</dbReference>
<comment type="subcellular location">
    <subcellularLocation>
        <location evidence="2">Membrane</location>
    </subcellularLocation>
</comment>
<organism evidence="14 15">
    <name type="scientific">Methylobacterium dankookense</name>
    <dbReference type="NCBI Taxonomy" id="560405"/>
    <lineage>
        <taxon>Bacteria</taxon>
        <taxon>Pseudomonadati</taxon>
        <taxon>Pseudomonadota</taxon>
        <taxon>Alphaproteobacteria</taxon>
        <taxon>Hyphomicrobiales</taxon>
        <taxon>Methylobacteriaceae</taxon>
        <taxon>Methylobacterium</taxon>
    </lineage>
</organism>
<feature type="domain" description="HAMP" evidence="12">
    <location>
        <begin position="181"/>
        <end position="234"/>
    </location>
</feature>
<dbReference type="Gene3D" id="3.30.565.10">
    <property type="entry name" value="Histidine kinase-like ATPase, C-terminal domain"/>
    <property type="match status" value="1"/>
</dbReference>
<dbReference type="SUPFAM" id="SSF47384">
    <property type="entry name" value="Homodimeric domain of signal transducing histidine kinase"/>
    <property type="match status" value="1"/>
</dbReference>
<feature type="transmembrane region" description="Helical" evidence="10">
    <location>
        <begin position="12"/>
        <end position="34"/>
    </location>
</feature>
<dbReference type="SMART" id="SM00388">
    <property type="entry name" value="HisKA"/>
    <property type="match status" value="1"/>
</dbReference>
<evidence type="ECO:0000256" key="4">
    <source>
        <dbReference type="ARBA" id="ARBA00022553"/>
    </source>
</evidence>
<dbReference type="PANTHER" id="PTHR45436">
    <property type="entry name" value="SENSOR HISTIDINE KINASE YKOH"/>
    <property type="match status" value="1"/>
</dbReference>
<evidence type="ECO:0000313" key="16">
    <source>
        <dbReference type="Proteomes" id="UP001055303"/>
    </source>
</evidence>
<evidence type="ECO:0000256" key="9">
    <source>
        <dbReference type="ARBA" id="ARBA00023012"/>
    </source>
</evidence>